<dbReference type="Pfam" id="PF04978">
    <property type="entry name" value="MST"/>
    <property type="match status" value="1"/>
</dbReference>
<protein>
    <submittedName>
        <fullName evidence="1">DinB family protein</fullName>
    </submittedName>
</protein>
<dbReference type="InterPro" id="IPR034660">
    <property type="entry name" value="DinB/YfiT-like"/>
</dbReference>
<dbReference type="SUPFAM" id="SSF109854">
    <property type="entry name" value="DinB/YfiT-like putative metalloenzymes"/>
    <property type="match status" value="1"/>
</dbReference>
<name>A0A6P2CAH5_9ACTN</name>
<comment type="caution">
    <text evidence="1">The sequence shown here is derived from an EMBL/GenBank/DDBJ whole genome shotgun (WGS) entry which is preliminary data.</text>
</comment>
<gene>
    <name evidence="1" type="ORF">EAS64_06305</name>
</gene>
<dbReference type="Gene3D" id="1.20.120.450">
    <property type="entry name" value="dinb family like domain"/>
    <property type="match status" value="1"/>
</dbReference>
<keyword evidence="2" id="KW-1185">Reference proteome</keyword>
<evidence type="ECO:0000313" key="2">
    <source>
        <dbReference type="Proteomes" id="UP000460272"/>
    </source>
</evidence>
<dbReference type="Proteomes" id="UP000460272">
    <property type="component" value="Unassembled WGS sequence"/>
</dbReference>
<dbReference type="EMBL" id="RPFW01000001">
    <property type="protein sequence ID" value="TVZ06941.1"/>
    <property type="molecule type" value="Genomic_DNA"/>
</dbReference>
<accession>A0A6P2CAH5</accession>
<evidence type="ECO:0000313" key="1">
    <source>
        <dbReference type="EMBL" id="TVZ06941.1"/>
    </source>
</evidence>
<dbReference type="AlphaFoldDB" id="A0A6P2CAH5"/>
<reference evidence="1 2" key="1">
    <citation type="submission" date="2018-11" db="EMBL/GenBank/DDBJ databases">
        <title>Trebonia kvetii gen.nov., sp.nov., a novel acidophilic actinobacterium, and proposal of the new actinobacterial family Treboniaceae fam. nov.</title>
        <authorList>
            <person name="Rapoport D."/>
            <person name="Sagova-Mareckova M."/>
            <person name="Sedlacek I."/>
            <person name="Provaznik J."/>
            <person name="Kralova S."/>
            <person name="Pavlinic D."/>
            <person name="Benes V."/>
            <person name="Kopecky J."/>
        </authorList>
    </citation>
    <scope>NUCLEOTIDE SEQUENCE [LARGE SCALE GENOMIC DNA]</scope>
    <source>
        <strain evidence="1 2">15Tr583</strain>
    </source>
</reference>
<sequence>MSGVHGPDRYDRVAVMTEPNSTEELPERWNALGPDSSMWMDVKEDPRFTEGTDVDGERDTMLGYLRGYRLTLEMKCEGLDAEQLARRSVPPSTMSLLGLVRHMADVERNWFRRVMAQTDAPPLYWSDDIPDADWAGATADPAVVAEAWLAWRDEIAFANEYIAATDDLGVRSPMPDGSTVALRDVIIHMIEEYARHCGHADLLRERIDGRVGQ</sequence>
<organism evidence="1 2">
    <name type="scientific">Trebonia kvetii</name>
    <dbReference type="NCBI Taxonomy" id="2480626"/>
    <lineage>
        <taxon>Bacteria</taxon>
        <taxon>Bacillati</taxon>
        <taxon>Actinomycetota</taxon>
        <taxon>Actinomycetes</taxon>
        <taxon>Streptosporangiales</taxon>
        <taxon>Treboniaceae</taxon>
        <taxon>Trebonia</taxon>
    </lineage>
</organism>
<dbReference type="OrthoDB" id="4548523at2"/>
<dbReference type="InterPro" id="IPR007061">
    <property type="entry name" value="MST-like"/>
</dbReference>
<proteinExistence type="predicted"/>